<dbReference type="InterPro" id="IPR032675">
    <property type="entry name" value="LRR_dom_sf"/>
</dbReference>
<evidence type="ECO:0000256" key="1">
    <source>
        <dbReference type="ARBA" id="ARBA00022614"/>
    </source>
</evidence>
<dbReference type="PANTHER" id="PTHR48051:SF1">
    <property type="entry name" value="RAS SUPPRESSOR PROTEIN 1"/>
    <property type="match status" value="1"/>
</dbReference>
<protein>
    <recommendedName>
        <fullName evidence="4">Leucine-rich repeat protein</fullName>
    </recommendedName>
</protein>
<dbReference type="PANTHER" id="PTHR48051">
    <property type="match status" value="1"/>
</dbReference>
<keyword evidence="1" id="KW-0433">Leucine-rich repeat</keyword>
<accession>A0A6S6T1W9</accession>
<reference evidence="3" key="1">
    <citation type="submission" date="2020-01" db="EMBL/GenBank/DDBJ databases">
        <authorList>
            <person name="Meier V. D."/>
            <person name="Meier V D."/>
        </authorList>
    </citation>
    <scope>NUCLEOTIDE SEQUENCE</scope>
    <source>
        <strain evidence="3">HLG_WM_MAG_02</strain>
    </source>
</reference>
<keyword evidence="2" id="KW-0677">Repeat</keyword>
<dbReference type="EMBL" id="CACVAZ010000056">
    <property type="protein sequence ID" value="CAA6809162.1"/>
    <property type="molecule type" value="Genomic_DNA"/>
</dbReference>
<dbReference type="InterPro" id="IPR050216">
    <property type="entry name" value="LRR_domain-containing"/>
</dbReference>
<evidence type="ECO:0008006" key="4">
    <source>
        <dbReference type="Google" id="ProtNLM"/>
    </source>
</evidence>
<organism evidence="3">
    <name type="scientific">uncultured Sulfurovum sp</name>
    <dbReference type="NCBI Taxonomy" id="269237"/>
    <lineage>
        <taxon>Bacteria</taxon>
        <taxon>Pseudomonadati</taxon>
        <taxon>Campylobacterota</taxon>
        <taxon>Epsilonproteobacteria</taxon>
        <taxon>Campylobacterales</taxon>
        <taxon>Sulfurovaceae</taxon>
        <taxon>Sulfurovum</taxon>
        <taxon>environmental samples</taxon>
    </lineage>
</organism>
<proteinExistence type="predicted"/>
<dbReference type="AlphaFoldDB" id="A0A6S6T1W9"/>
<name>A0A6S6T1W9_9BACT</name>
<dbReference type="SUPFAM" id="SSF52047">
    <property type="entry name" value="RNI-like"/>
    <property type="match status" value="1"/>
</dbReference>
<sequence length="312" mass="36560">MIVNKNYNELLDSFGSYGEYQDKFIALDRDKNDHKAWGKAKQLNSKNSYHTYLKNYYNGHYSNEAKVKVDEFIHLEKKKQLEEKKLKDIERAKEQKAWELVLNKNNKEDYENYLKFYPTGIHKQQAKININKIIKEEKQKFNDYNILLKYSNILVNNEFMLRKANNLDELKNTTNIYYKNSFSIPKAIDKFTKLKRLSIKYPFEGKVRVEVPLSIGKLIHLEELAISNCTSSVGLSIILPNFKKLKHLFLSHLSNFEFDNFSARLLPNLKSLNLTACDLYGLPVEIGASIKLERVDISNNNLIEIPDAFKYL</sequence>
<evidence type="ECO:0000313" key="3">
    <source>
        <dbReference type="EMBL" id="CAA6809162.1"/>
    </source>
</evidence>
<dbReference type="GO" id="GO:0005737">
    <property type="term" value="C:cytoplasm"/>
    <property type="evidence" value="ECO:0007669"/>
    <property type="project" value="TreeGrafter"/>
</dbReference>
<dbReference type="InterPro" id="IPR001611">
    <property type="entry name" value="Leu-rich_rpt"/>
</dbReference>
<dbReference type="Gene3D" id="3.80.10.10">
    <property type="entry name" value="Ribonuclease Inhibitor"/>
    <property type="match status" value="1"/>
</dbReference>
<dbReference type="Pfam" id="PF00560">
    <property type="entry name" value="LRR_1"/>
    <property type="match status" value="1"/>
</dbReference>
<gene>
    <name evidence="3" type="ORF">HELGO_WM37203</name>
</gene>
<evidence type="ECO:0000256" key="2">
    <source>
        <dbReference type="ARBA" id="ARBA00022737"/>
    </source>
</evidence>